<protein>
    <submittedName>
        <fullName evidence="1">Uncharacterized protein</fullName>
    </submittedName>
</protein>
<evidence type="ECO:0000313" key="1">
    <source>
        <dbReference type="EMBL" id="KPI88071.1"/>
    </source>
</evidence>
<evidence type="ECO:0000313" key="2">
    <source>
        <dbReference type="Proteomes" id="UP000038009"/>
    </source>
</evidence>
<dbReference type="VEuPathDB" id="TriTrypDB:Lsey_0063_0190"/>
<sequence length="243" mass="26988">MGEQVIHPLASRRKGREVSLWRTFHFRSRWKYNRRATGCSWPPRCGVLGPLVASGDWRALRRFGTAFYSLTLLRPIVYFSAPYAENVSNVFHCLISFCTTTTLGLATKAVRSMTAHTCGLTLRPSKSHGSHVQTRKITTEKRAHSLLRRPQLTQASLHFSPFMISFLHGFFFFPLCVDAPPTTGHWPGTRAIHVNFLNLSPLSKGTLLPSVCCSPLNSIAFAAAPAICADFVVGGRTLLTEKS</sequence>
<gene>
    <name evidence="1" type="ORF">ABL78_2847</name>
</gene>
<comment type="caution">
    <text evidence="1">The sequence shown here is derived from an EMBL/GenBank/DDBJ whole genome shotgun (WGS) entry which is preliminary data.</text>
</comment>
<proteinExistence type="predicted"/>
<accession>A0A0N1ILP0</accession>
<name>A0A0N1ILP0_LEPSE</name>
<reference evidence="1 2" key="1">
    <citation type="journal article" date="2015" name="PLoS Pathog.">
        <title>Leptomonas seymouri: Adaptations to the Dixenous Life Cycle Analyzed by Genome Sequencing, Transcriptome Profiling and Co-infection with Leishmania donovani.</title>
        <authorList>
            <person name="Kraeva N."/>
            <person name="Butenko A."/>
            <person name="Hlavacova J."/>
            <person name="Kostygov A."/>
            <person name="Myskova J."/>
            <person name="Grybchuk D."/>
            <person name="Lestinova T."/>
            <person name="Votypka J."/>
            <person name="Volf P."/>
            <person name="Opperdoes F."/>
            <person name="Flegontov P."/>
            <person name="Lukes J."/>
            <person name="Yurchenko V."/>
        </authorList>
    </citation>
    <scope>NUCLEOTIDE SEQUENCE [LARGE SCALE GENOMIC DNA]</scope>
    <source>
        <strain evidence="1 2">ATCC 30220</strain>
    </source>
</reference>
<keyword evidence="2" id="KW-1185">Reference proteome</keyword>
<dbReference type="AlphaFoldDB" id="A0A0N1ILP0"/>
<dbReference type="Proteomes" id="UP000038009">
    <property type="component" value="Unassembled WGS sequence"/>
</dbReference>
<dbReference type="EMBL" id="LJSK01000063">
    <property type="protein sequence ID" value="KPI88071.1"/>
    <property type="molecule type" value="Genomic_DNA"/>
</dbReference>
<organism evidence="1 2">
    <name type="scientific">Leptomonas seymouri</name>
    <dbReference type="NCBI Taxonomy" id="5684"/>
    <lineage>
        <taxon>Eukaryota</taxon>
        <taxon>Discoba</taxon>
        <taxon>Euglenozoa</taxon>
        <taxon>Kinetoplastea</taxon>
        <taxon>Metakinetoplastina</taxon>
        <taxon>Trypanosomatida</taxon>
        <taxon>Trypanosomatidae</taxon>
        <taxon>Leishmaniinae</taxon>
        <taxon>Leptomonas</taxon>
    </lineage>
</organism>